<dbReference type="PANTHER" id="PTHR47331">
    <property type="entry name" value="PHD-TYPE DOMAIN-CONTAINING PROTEIN"/>
    <property type="match status" value="1"/>
</dbReference>
<sequence>MSEAGEAIAQCRESVTSKEEYEASGAEDQPEQSLRRSQRARTLTEKARELQAERIKALHQRFTYIYAKWRTQVKSAKQSLSQTEALSDDLLNDIIGDVTGLLADVQRVYEDLRKVTAPNQEARRRVDQCVEISKFIVDTAAGQLGRKLPEEGQEWPEGGSVFDSSICKSGFVMSILKGASDRSNRSSIKRQEAAADVAASQAVLEVLEEQEREQLEIQHIEAEVKRKIAEQEAADIKWRLKREEEEIRMKSQVEQEHLALQKTLEEKRRRIQHLEAVKNLSAARARMLVYDQSQDVEEERKDVLEKTVTVNKVPVSTNPVSAQGSSKPAAKIFSSNEDTVELVKVLASALSSNRIPIPEPSVFSGDPLSYNDWKLSFKALIDQKNIQEKEKIYYLRRYVSGQAKKALDGYFLLGTESAYAAAWALLEERYGNPFTIAKAYRDKLQAWPKIGIKDSFDLREFVDFLRSCEAAMVHIKALEISNDCNENRRILSKLPDWLTARWNRKTIQRFARLLCVTPKQRNADHCWIVCRNSLIGQE</sequence>
<dbReference type="Pfam" id="PF03564">
    <property type="entry name" value="DUF1759"/>
    <property type="match status" value="1"/>
</dbReference>
<evidence type="ECO:0000256" key="1">
    <source>
        <dbReference type="SAM" id="Coils"/>
    </source>
</evidence>
<dbReference type="AlphaFoldDB" id="A0A9W2XYC4"/>
<dbReference type="GeneID" id="129604426"/>
<organism evidence="3 4">
    <name type="scientific">Betta splendens</name>
    <name type="common">Siamese fighting fish</name>
    <dbReference type="NCBI Taxonomy" id="158456"/>
    <lineage>
        <taxon>Eukaryota</taxon>
        <taxon>Metazoa</taxon>
        <taxon>Chordata</taxon>
        <taxon>Craniata</taxon>
        <taxon>Vertebrata</taxon>
        <taxon>Euteleostomi</taxon>
        <taxon>Actinopterygii</taxon>
        <taxon>Neopterygii</taxon>
        <taxon>Teleostei</taxon>
        <taxon>Neoteleostei</taxon>
        <taxon>Acanthomorphata</taxon>
        <taxon>Anabantaria</taxon>
        <taxon>Anabantiformes</taxon>
        <taxon>Anabantoidei</taxon>
        <taxon>Osphronemidae</taxon>
        <taxon>Betta</taxon>
    </lineage>
</organism>
<accession>A0A9W2XYC4</accession>
<evidence type="ECO:0000256" key="2">
    <source>
        <dbReference type="SAM" id="MobiDB-lite"/>
    </source>
</evidence>
<name>A0A9W2XYC4_BETSP</name>
<evidence type="ECO:0000313" key="4">
    <source>
        <dbReference type="RefSeq" id="XP_055366619.1"/>
    </source>
</evidence>
<feature type="region of interest" description="Disordered" evidence="2">
    <location>
        <begin position="1"/>
        <end position="42"/>
    </location>
</feature>
<dbReference type="Proteomes" id="UP000515150">
    <property type="component" value="Chromosome 8"/>
</dbReference>
<keyword evidence="3" id="KW-1185">Reference proteome</keyword>
<gene>
    <name evidence="4" type="primary">LOC129604426</name>
</gene>
<evidence type="ECO:0000313" key="3">
    <source>
        <dbReference type="Proteomes" id="UP000515150"/>
    </source>
</evidence>
<keyword evidence="1" id="KW-0175">Coiled coil</keyword>
<dbReference type="OrthoDB" id="8046937at2759"/>
<feature type="coiled-coil region" evidence="1">
    <location>
        <begin position="190"/>
        <end position="277"/>
    </location>
</feature>
<dbReference type="PANTHER" id="PTHR47331:SF5">
    <property type="entry name" value="RIBONUCLEASE H"/>
    <property type="match status" value="1"/>
</dbReference>
<proteinExistence type="predicted"/>
<dbReference type="KEGG" id="bspl:129604426"/>
<dbReference type="RefSeq" id="XP_055366619.1">
    <property type="nucleotide sequence ID" value="XM_055510644.1"/>
</dbReference>
<reference evidence="4" key="1">
    <citation type="submission" date="2025-08" db="UniProtKB">
        <authorList>
            <consortium name="RefSeq"/>
        </authorList>
    </citation>
    <scope>IDENTIFICATION</scope>
</reference>
<dbReference type="InterPro" id="IPR005312">
    <property type="entry name" value="DUF1759"/>
</dbReference>
<protein>
    <submittedName>
        <fullName evidence="4">Uncharacterized protein LOC129604426</fullName>
    </submittedName>
</protein>